<organism evidence="3 4">
    <name type="scientific">Roseicyclus mahoneyensis</name>
    <dbReference type="NCBI Taxonomy" id="164332"/>
    <lineage>
        <taxon>Bacteria</taxon>
        <taxon>Pseudomonadati</taxon>
        <taxon>Pseudomonadota</taxon>
        <taxon>Alphaproteobacteria</taxon>
        <taxon>Rhodobacterales</taxon>
        <taxon>Roseobacteraceae</taxon>
        <taxon>Roseicyclus</taxon>
    </lineage>
</organism>
<dbReference type="GO" id="GO:0004414">
    <property type="term" value="F:homoserine O-acetyltransferase activity"/>
    <property type="evidence" value="ECO:0007669"/>
    <property type="project" value="TreeGrafter"/>
</dbReference>
<protein>
    <submittedName>
        <fullName evidence="3">Homoserine O-acetyltransferase</fullName>
    </submittedName>
</protein>
<name>A0A316G235_9RHOB</name>
<evidence type="ECO:0000313" key="4">
    <source>
        <dbReference type="Proteomes" id="UP000245708"/>
    </source>
</evidence>
<dbReference type="EMBL" id="QGGW01000021">
    <property type="protein sequence ID" value="PWK54909.1"/>
    <property type="molecule type" value="Genomic_DNA"/>
</dbReference>
<keyword evidence="1 3" id="KW-0808">Transferase</keyword>
<proteinExistence type="predicted"/>
<feature type="domain" description="AB hydrolase-1" evidence="2">
    <location>
        <begin position="84"/>
        <end position="180"/>
    </location>
</feature>
<accession>A0A316G235</accession>
<evidence type="ECO:0000256" key="1">
    <source>
        <dbReference type="ARBA" id="ARBA00022679"/>
    </source>
</evidence>
<dbReference type="Gene3D" id="3.40.50.1820">
    <property type="entry name" value="alpha/beta hydrolase"/>
    <property type="match status" value="1"/>
</dbReference>
<dbReference type="PANTHER" id="PTHR32268">
    <property type="entry name" value="HOMOSERINE O-ACETYLTRANSFERASE"/>
    <property type="match status" value="1"/>
</dbReference>
<keyword evidence="4" id="KW-1185">Reference proteome</keyword>
<reference evidence="3 4" key="1">
    <citation type="submission" date="2018-05" db="EMBL/GenBank/DDBJ databases">
        <title>Genomic Encyclopedia of Type Strains, Phase IV (KMG-IV): sequencing the most valuable type-strain genomes for metagenomic binning, comparative biology and taxonomic classification.</title>
        <authorList>
            <person name="Goeker M."/>
        </authorList>
    </citation>
    <scope>NUCLEOTIDE SEQUENCE [LARGE SCALE GENOMIC DNA]</scope>
    <source>
        <strain evidence="3 4">DSM 16097</strain>
    </source>
</reference>
<dbReference type="InterPro" id="IPR029058">
    <property type="entry name" value="AB_hydrolase_fold"/>
</dbReference>
<evidence type="ECO:0000313" key="3">
    <source>
        <dbReference type="EMBL" id="PWK54909.1"/>
    </source>
</evidence>
<gene>
    <name evidence="3" type="ORF">C7455_1216</name>
</gene>
<dbReference type="InterPro" id="IPR000073">
    <property type="entry name" value="AB_hydrolase_1"/>
</dbReference>
<evidence type="ECO:0000259" key="2">
    <source>
        <dbReference type="Pfam" id="PF00561"/>
    </source>
</evidence>
<dbReference type="Proteomes" id="UP000245708">
    <property type="component" value="Unassembled WGS sequence"/>
</dbReference>
<sequence length="272" mass="30496">MQPPEKTETSRPSLRRQDGVCTIKNFAFASGERIDELRLHYTTLGTPAYDAAGQICNAVLLLHSSTSNRMQWVTGALERSLFGPGQVLDAGRYFIIAPDLIGHGQSSKPSDGLRTRFPRYRCRDMAAAAHLLVTQGLKVNRLQLVMGTSLGAMLTWVWGQMYPESAARLVPIGAYPLPLGGRNWIGRRMMIEAIRHDPAWVNGDYEQRPNSYLYTAPLLTLMAQSVQQLMDLAPDQRSADRYYGQLLKRVAQHDTNDLLYILEATQDYNPTV</sequence>
<dbReference type="InterPro" id="IPR008220">
    <property type="entry name" value="HAT_MetX-like"/>
</dbReference>
<dbReference type="AlphaFoldDB" id="A0A316G235"/>
<dbReference type="PANTHER" id="PTHR32268:SF11">
    <property type="entry name" value="HOMOSERINE O-ACETYLTRANSFERASE"/>
    <property type="match status" value="1"/>
</dbReference>
<dbReference type="GO" id="GO:0009086">
    <property type="term" value="P:methionine biosynthetic process"/>
    <property type="evidence" value="ECO:0007669"/>
    <property type="project" value="TreeGrafter"/>
</dbReference>
<dbReference type="SUPFAM" id="SSF53474">
    <property type="entry name" value="alpha/beta-Hydrolases"/>
    <property type="match status" value="1"/>
</dbReference>
<comment type="caution">
    <text evidence="3">The sequence shown here is derived from an EMBL/GenBank/DDBJ whole genome shotgun (WGS) entry which is preliminary data.</text>
</comment>
<dbReference type="NCBIfam" id="NF005071">
    <property type="entry name" value="PRK06489.1"/>
    <property type="match status" value="1"/>
</dbReference>
<dbReference type="RefSeq" id="WP_170119170.1">
    <property type="nucleotide sequence ID" value="NZ_QGGW01000021.1"/>
</dbReference>
<dbReference type="Pfam" id="PF00561">
    <property type="entry name" value="Abhydrolase_1"/>
    <property type="match status" value="1"/>
</dbReference>
<dbReference type="GO" id="GO:0009092">
    <property type="term" value="P:homoserine metabolic process"/>
    <property type="evidence" value="ECO:0007669"/>
    <property type="project" value="TreeGrafter"/>
</dbReference>